<evidence type="ECO:0000256" key="2">
    <source>
        <dbReference type="ARBA" id="ARBA00023054"/>
    </source>
</evidence>
<keyword evidence="5" id="KW-1185">Reference proteome</keyword>
<feature type="compositionally biased region" description="Low complexity" evidence="3">
    <location>
        <begin position="465"/>
        <end position="475"/>
    </location>
</feature>
<evidence type="ECO:0000256" key="1">
    <source>
        <dbReference type="ARBA" id="ARBA00010807"/>
    </source>
</evidence>
<feature type="region of interest" description="Disordered" evidence="3">
    <location>
        <begin position="465"/>
        <end position="487"/>
    </location>
</feature>
<accession>A0AAV7RNU6</accession>
<feature type="compositionally biased region" description="Low complexity" evidence="3">
    <location>
        <begin position="744"/>
        <end position="757"/>
    </location>
</feature>
<feature type="region of interest" description="Disordered" evidence="3">
    <location>
        <begin position="731"/>
        <end position="757"/>
    </location>
</feature>
<dbReference type="Proteomes" id="UP001066276">
    <property type="component" value="Chromosome 5"/>
</dbReference>
<dbReference type="PANTHER" id="PTHR15919">
    <property type="entry name" value="DAPPER-RELATED"/>
    <property type="match status" value="1"/>
</dbReference>
<comment type="similarity">
    <text evidence="1">Belongs to the dapper family.</text>
</comment>
<dbReference type="GO" id="GO:0005737">
    <property type="term" value="C:cytoplasm"/>
    <property type="evidence" value="ECO:0007669"/>
    <property type="project" value="TreeGrafter"/>
</dbReference>
<dbReference type="AlphaFoldDB" id="A0AAV7RNU6"/>
<comment type="caution">
    <text evidence="4">The sequence shown here is derived from an EMBL/GenBank/DDBJ whole genome shotgun (WGS) entry which is preliminary data.</text>
</comment>
<name>A0AAV7RNU6_PLEWA</name>
<protein>
    <submittedName>
        <fullName evidence="4">Uncharacterized protein</fullName>
    </submittedName>
</protein>
<dbReference type="GO" id="GO:1900108">
    <property type="term" value="P:negative regulation of nodal signaling pathway"/>
    <property type="evidence" value="ECO:0007669"/>
    <property type="project" value="TreeGrafter"/>
</dbReference>
<evidence type="ECO:0000313" key="5">
    <source>
        <dbReference type="Proteomes" id="UP001066276"/>
    </source>
</evidence>
<evidence type="ECO:0000256" key="3">
    <source>
        <dbReference type="SAM" id="MobiDB-lite"/>
    </source>
</evidence>
<dbReference type="EMBL" id="JANPWB010000009">
    <property type="protein sequence ID" value="KAJ1153675.1"/>
    <property type="molecule type" value="Genomic_DNA"/>
</dbReference>
<reference evidence="4" key="1">
    <citation type="journal article" date="2022" name="bioRxiv">
        <title>Sequencing and chromosome-scale assembly of the giantPleurodeles waltlgenome.</title>
        <authorList>
            <person name="Brown T."/>
            <person name="Elewa A."/>
            <person name="Iarovenko S."/>
            <person name="Subramanian E."/>
            <person name="Araus A.J."/>
            <person name="Petzold A."/>
            <person name="Susuki M."/>
            <person name="Suzuki K.-i.T."/>
            <person name="Hayashi T."/>
            <person name="Toyoda A."/>
            <person name="Oliveira C."/>
            <person name="Osipova E."/>
            <person name="Leigh N.D."/>
            <person name="Simon A."/>
            <person name="Yun M.H."/>
        </authorList>
    </citation>
    <scope>NUCLEOTIDE SEQUENCE</scope>
    <source>
        <strain evidence="4">20211129_DDA</strain>
        <tissue evidence="4">Liver</tissue>
    </source>
</reference>
<gene>
    <name evidence="4" type="ORF">NDU88_006434</name>
</gene>
<keyword evidence="2" id="KW-0175">Coiled coil</keyword>
<feature type="region of interest" description="Disordered" evidence="3">
    <location>
        <begin position="111"/>
        <end position="130"/>
    </location>
</feature>
<evidence type="ECO:0000313" key="4">
    <source>
        <dbReference type="EMBL" id="KAJ1153675.1"/>
    </source>
</evidence>
<dbReference type="Pfam" id="PF15268">
    <property type="entry name" value="Dapper"/>
    <property type="match status" value="1"/>
</dbReference>
<organism evidence="4 5">
    <name type="scientific">Pleurodeles waltl</name>
    <name type="common">Iberian ribbed newt</name>
    <dbReference type="NCBI Taxonomy" id="8319"/>
    <lineage>
        <taxon>Eukaryota</taxon>
        <taxon>Metazoa</taxon>
        <taxon>Chordata</taxon>
        <taxon>Craniata</taxon>
        <taxon>Vertebrata</taxon>
        <taxon>Euteleostomi</taxon>
        <taxon>Amphibia</taxon>
        <taxon>Batrachia</taxon>
        <taxon>Caudata</taxon>
        <taxon>Salamandroidea</taxon>
        <taxon>Salamandridae</taxon>
        <taxon>Pleurodelinae</taxon>
        <taxon>Pleurodeles</taxon>
    </lineage>
</organism>
<dbReference type="InterPro" id="IPR024843">
    <property type="entry name" value="Dapper"/>
</dbReference>
<proteinExistence type="inferred from homology"/>
<dbReference type="PANTHER" id="PTHR15919:SF13">
    <property type="entry name" value="DAPPER HOMOLOG 2"/>
    <property type="match status" value="1"/>
</dbReference>
<sequence length="824" mass="91388">MQPGCVADRGGLDRQRVGERLQATLAGLRELHLLRSRQQELVVRALAMNPAAGSPAQPGGSSKELRLENSLSALREQLSRLRRQDIGLKYHLDQLDQQISELKLDVNKASSEHIDSDSRPSSGFYELSDGGSCSLSTSSTSVCSESMSSSHGSLLPCAQQLRTRLNVFDHRPRSADETTVHTAVASAKLQRQGAHIRDGCRIRTRVEHQSNATRPRPRPVSTGDPESIIAMHPAFIKTVDLKSVSSLCRGSDIQHHFMDSKYEKDLISKMSSEVYPYPSPLHAVALQSPLFSLIGESQYTDDIAEFRRSAHSSTLKVNVTLQARPLNETRPGGYIKKLVQLRRCKDTSNQANARSCGLDRSQPPERNQILPIQPTINMMKTDSCCQLEKQRGSCEGLKAIYNNLRQERVDEEFENQPELPTCTGSEKPFSLPAAHSNAMNNFFRGRSKISGFLLREARGHCSELSSSSSLQTCSEKSSHDPSPSPAKLILTSRVNKKHSILKPAKAVQEPPAQTEFVQPQFMPAESHNLKVRVSSSKTKAVKVKRRNSEKLLRPGKHLPGLERPKGLKSVTKLAAAEWTHASRHHGGKSLVRRPTYMGDISAKSCSESGLLPVQLRMPYEIPKAEVYRASVNEIHLLEPAHIVNTTKRKQRNWQSTFEISTRAHFANIQDGFAAGVGPPKQPTRRAGVLHTVRLRARSRLPHPGVYAKSESEYSADCASLFHSTIFETSEDEDSNYTSNRFGDSESSQSESDVVSSGSSLTLDYDDINEAGLVWAEAPARLPAVAQRTTRPLPEPKIYRIKASKALKKKIRRFQPASFKVMTMV</sequence>